<feature type="region of interest" description="Disordered" evidence="8">
    <location>
        <begin position="333"/>
        <end position="377"/>
    </location>
</feature>
<accession>A0A0D2NBQ9</accession>
<evidence type="ECO:0000256" key="7">
    <source>
        <dbReference type="ARBA" id="ARBA00023242"/>
    </source>
</evidence>
<evidence type="ECO:0000313" key="12">
    <source>
        <dbReference type="Proteomes" id="UP000054270"/>
    </source>
</evidence>
<dbReference type="InterPro" id="IPR058584">
    <property type="entry name" value="IMB1_TNPO1-like_TPR"/>
</dbReference>
<dbReference type="InterPro" id="IPR041653">
    <property type="entry name" value="Importin_rep_4"/>
</dbReference>
<keyword evidence="3" id="KW-0813">Transport</keyword>
<sequence>MMDAVVPAEISAELTQILSNLVLGDNEIRASAEKAVNERLAHTPELYLLALAQFAITADTEVMRSFSLVLLRRLLFRPAPSNAQPPANNPPVPHAPALRMTLYDHLSHQTLSTLERLLLFALAHEASPGVRHKAVDTVTDLAAHGMVRGHGWHALQAQSFAMAHAGLEGHPGAADAAAGGQSAPPVLQRECAFRVFAGCPNLVMDLQIDAVLGVFQRGLKDQESVEVRHAALIAAVSFLSAADATQLAQSISLLSPMLDTLADLAATLSQPPLGTPPNTQAKTSNYHYLSTFLSTLTPLASSHPILFSPHLQTLLRFLPTLILPPVDCGRTPTVNRPFPTGTGGGGAFQFPPPSGGGGDEDDDDHADEDDERDERSTLRLSALEFMISITEARPNMVRKLPGWTEVVVRACLEGMGEFDEDETQGLDAWLREDPSVASSSAETDSPPALYEQSLDRLACALGGKSILPPAFHYIPSMMVSYDWRVRHAGLMAVAAIGEGTGKVMQKELQTIVDMVTPMFKDAHPRVRYAACQCVGQLCTDLEEIIQQRFHQQLFDVLIPALEDPEPRVHAHAASALINFCEGVERDTLLPYLDPIVERLLKLLNPQAAPTQVRRYVQEQAITTLAMVADASETTFAKHYGTIMPLLLSVLQNADGPDYRKLRVKAMECAGLIAIAVGPDVFRPDAKTLIELLLRIQQSPIDPNDTQLMHYLMATWAKVCQALGGEFEAYLPVVMPTLLATAGAKADLSVYDEDAYEERDGWETIVLDGHTYGVRTSSMDEKCQAFETLVIYCSTLGARFSPYLGQTLEVTLPSLRFYFHEGVREACAMLIPMLLACGQQSTTLTTNMVNTTLMQMINCIGAEHDATFLASLYKYFGDAVRVLGGINVLAPELRDGALEATKRQLHTLADRRKARMERSTAQPAEFDRDEMALVEEIEDFALEDMAKVLAAFDANHPLLVAVASVRDLGFNPYDSDEDGDEDLDS</sequence>
<dbReference type="InterPro" id="IPR011989">
    <property type="entry name" value="ARM-like"/>
</dbReference>
<feature type="domain" description="IPO4/5-like TPR repeats" evidence="10">
    <location>
        <begin position="186"/>
        <end position="316"/>
    </location>
</feature>
<dbReference type="InterPro" id="IPR040122">
    <property type="entry name" value="Importin_beta"/>
</dbReference>
<evidence type="ECO:0000256" key="3">
    <source>
        <dbReference type="ARBA" id="ARBA00022448"/>
    </source>
</evidence>
<dbReference type="STRING" id="945553.A0A0D2NBQ9"/>
<keyword evidence="5" id="KW-0677">Repeat</keyword>
<dbReference type="GO" id="GO:0005737">
    <property type="term" value="C:cytoplasm"/>
    <property type="evidence" value="ECO:0007669"/>
    <property type="project" value="UniProtKB-SubCell"/>
</dbReference>
<dbReference type="InterPro" id="IPR016024">
    <property type="entry name" value="ARM-type_fold"/>
</dbReference>
<evidence type="ECO:0000256" key="4">
    <source>
        <dbReference type="ARBA" id="ARBA00022490"/>
    </source>
</evidence>
<dbReference type="Pfam" id="PF18808">
    <property type="entry name" value="Importin_rep_4"/>
    <property type="match status" value="1"/>
</dbReference>
<evidence type="ECO:0000259" key="10">
    <source>
        <dbReference type="Pfam" id="PF25780"/>
    </source>
</evidence>
<dbReference type="Gene3D" id="1.25.10.10">
    <property type="entry name" value="Leucine-rich Repeat Variant"/>
    <property type="match status" value="2"/>
</dbReference>
<dbReference type="AlphaFoldDB" id="A0A0D2NBQ9"/>
<evidence type="ECO:0008006" key="13">
    <source>
        <dbReference type="Google" id="ProtNLM"/>
    </source>
</evidence>
<keyword evidence="12" id="KW-1185">Reference proteome</keyword>
<evidence type="ECO:0000256" key="6">
    <source>
        <dbReference type="ARBA" id="ARBA00022927"/>
    </source>
</evidence>
<gene>
    <name evidence="11" type="ORF">HYPSUDRAFT_49472</name>
</gene>
<organism evidence="11 12">
    <name type="scientific">Hypholoma sublateritium (strain FD-334 SS-4)</name>
    <dbReference type="NCBI Taxonomy" id="945553"/>
    <lineage>
        <taxon>Eukaryota</taxon>
        <taxon>Fungi</taxon>
        <taxon>Dikarya</taxon>
        <taxon>Basidiomycota</taxon>
        <taxon>Agaricomycotina</taxon>
        <taxon>Agaricomycetes</taxon>
        <taxon>Agaricomycetidae</taxon>
        <taxon>Agaricales</taxon>
        <taxon>Agaricineae</taxon>
        <taxon>Strophariaceae</taxon>
        <taxon>Hypholoma</taxon>
    </lineage>
</organism>
<keyword evidence="4" id="KW-0963">Cytoplasm</keyword>
<dbReference type="OrthoDB" id="543373at2759"/>
<keyword evidence="7" id="KW-0539">Nucleus</keyword>
<name>A0A0D2NBQ9_HYPSF</name>
<dbReference type="Pfam" id="PF25574">
    <property type="entry name" value="TPR_IMB1"/>
    <property type="match status" value="1"/>
</dbReference>
<dbReference type="Pfam" id="PF25780">
    <property type="entry name" value="TPR_IPO5"/>
    <property type="match status" value="1"/>
</dbReference>
<dbReference type="GO" id="GO:0005634">
    <property type="term" value="C:nucleus"/>
    <property type="evidence" value="ECO:0007669"/>
    <property type="project" value="UniProtKB-SubCell"/>
</dbReference>
<evidence type="ECO:0000256" key="2">
    <source>
        <dbReference type="ARBA" id="ARBA00004496"/>
    </source>
</evidence>
<reference evidence="12" key="1">
    <citation type="submission" date="2014-04" db="EMBL/GenBank/DDBJ databases">
        <title>Evolutionary Origins and Diversification of the Mycorrhizal Mutualists.</title>
        <authorList>
            <consortium name="DOE Joint Genome Institute"/>
            <consortium name="Mycorrhizal Genomics Consortium"/>
            <person name="Kohler A."/>
            <person name="Kuo A."/>
            <person name="Nagy L.G."/>
            <person name="Floudas D."/>
            <person name="Copeland A."/>
            <person name="Barry K.W."/>
            <person name="Cichocki N."/>
            <person name="Veneault-Fourrey C."/>
            <person name="LaButti K."/>
            <person name="Lindquist E.A."/>
            <person name="Lipzen A."/>
            <person name="Lundell T."/>
            <person name="Morin E."/>
            <person name="Murat C."/>
            <person name="Riley R."/>
            <person name="Ohm R."/>
            <person name="Sun H."/>
            <person name="Tunlid A."/>
            <person name="Henrissat B."/>
            <person name="Grigoriev I.V."/>
            <person name="Hibbett D.S."/>
            <person name="Martin F."/>
        </authorList>
    </citation>
    <scope>NUCLEOTIDE SEQUENCE [LARGE SCALE GENOMIC DNA]</scope>
    <source>
        <strain evidence="12">FD-334 SS-4</strain>
    </source>
</reference>
<dbReference type="GO" id="GO:0006606">
    <property type="term" value="P:protein import into nucleus"/>
    <property type="evidence" value="ECO:0007669"/>
    <property type="project" value="InterPro"/>
</dbReference>
<evidence type="ECO:0000256" key="5">
    <source>
        <dbReference type="ARBA" id="ARBA00022737"/>
    </source>
</evidence>
<feature type="domain" description="Importin subunit beta-1/Transportin-1-like TPR repeats" evidence="9">
    <location>
        <begin position="574"/>
        <end position="746"/>
    </location>
</feature>
<proteinExistence type="predicted"/>
<evidence type="ECO:0000313" key="11">
    <source>
        <dbReference type="EMBL" id="KJA13996.1"/>
    </source>
</evidence>
<protein>
    <recommendedName>
        <fullName evidence="13">TOG domain-containing protein</fullName>
    </recommendedName>
</protein>
<dbReference type="OMA" id="PKRFVQE"/>
<comment type="subcellular location">
    <subcellularLocation>
        <location evidence="2">Cytoplasm</location>
    </subcellularLocation>
    <subcellularLocation>
        <location evidence="1">Nucleus</location>
    </subcellularLocation>
</comment>
<dbReference type="EMBL" id="KN817700">
    <property type="protein sequence ID" value="KJA13996.1"/>
    <property type="molecule type" value="Genomic_DNA"/>
</dbReference>
<evidence type="ECO:0000256" key="1">
    <source>
        <dbReference type="ARBA" id="ARBA00004123"/>
    </source>
</evidence>
<feature type="compositionally biased region" description="Acidic residues" evidence="8">
    <location>
        <begin position="358"/>
        <end position="372"/>
    </location>
</feature>
<evidence type="ECO:0000256" key="8">
    <source>
        <dbReference type="SAM" id="MobiDB-lite"/>
    </source>
</evidence>
<evidence type="ECO:0000259" key="9">
    <source>
        <dbReference type="Pfam" id="PF25574"/>
    </source>
</evidence>
<dbReference type="InterPro" id="IPR057672">
    <property type="entry name" value="TPR_IPO4/5"/>
</dbReference>
<dbReference type="Proteomes" id="UP000054270">
    <property type="component" value="Unassembled WGS sequence"/>
</dbReference>
<dbReference type="PANTHER" id="PTHR10527">
    <property type="entry name" value="IMPORTIN BETA"/>
    <property type="match status" value="1"/>
</dbReference>
<dbReference type="SUPFAM" id="SSF48371">
    <property type="entry name" value="ARM repeat"/>
    <property type="match status" value="1"/>
</dbReference>
<keyword evidence="6" id="KW-0653">Protein transport</keyword>
<dbReference type="Pfam" id="PF13513">
    <property type="entry name" value="HEAT_EZ"/>
    <property type="match status" value="1"/>
</dbReference>